<feature type="transmembrane region" description="Helical" evidence="1">
    <location>
        <begin position="32"/>
        <end position="51"/>
    </location>
</feature>
<dbReference type="GO" id="GO:0006974">
    <property type="term" value="P:DNA damage response"/>
    <property type="evidence" value="ECO:0007669"/>
    <property type="project" value="TreeGrafter"/>
</dbReference>
<keyword evidence="1" id="KW-0472">Membrane</keyword>
<dbReference type="GO" id="GO:0005886">
    <property type="term" value="C:plasma membrane"/>
    <property type="evidence" value="ECO:0007669"/>
    <property type="project" value="TreeGrafter"/>
</dbReference>
<accession>A0A9C7V0U1</accession>
<dbReference type="AlphaFoldDB" id="A0A9C7V0U1"/>
<dbReference type="NCBIfam" id="NF008492">
    <property type="entry name" value="PRK11403.1"/>
    <property type="match status" value="1"/>
</dbReference>
<proteinExistence type="predicted"/>
<comment type="caution">
    <text evidence="2">The sequence shown here is derived from an EMBL/GenBank/DDBJ whole genome shotgun (WGS) entry which is preliminary data.</text>
</comment>
<dbReference type="EMBL" id="DACYAJ020000001">
    <property type="protein sequence ID" value="HCD1253656.1"/>
    <property type="molecule type" value="Genomic_DNA"/>
</dbReference>
<protein>
    <recommendedName>
        <fullName evidence="4">Inner membrane protein YiaB</fullName>
    </recommendedName>
</protein>
<reference evidence="2" key="1">
    <citation type="journal article" date="2018" name="Genome Biol.">
        <title>SKESA: strategic k-mer extension for scrupulous assemblies.</title>
        <authorList>
            <person name="Souvorov A."/>
            <person name="Agarwala R."/>
            <person name="Lipman D.J."/>
        </authorList>
    </citation>
    <scope>NUCLEOTIDE SEQUENCE</scope>
    <source>
        <strain evidence="2">CAV1698</strain>
    </source>
</reference>
<evidence type="ECO:0000313" key="3">
    <source>
        <dbReference type="Proteomes" id="UP000862426"/>
    </source>
</evidence>
<reference evidence="2" key="2">
    <citation type="submission" date="2022-05" db="EMBL/GenBank/DDBJ databases">
        <authorList>
            <consortium name="NCBI Pathogen Detection Project"/>
        </authorList>
    </citation>
    <scope>NUCLEOTIDE SEQUENCE</scope>
    <source>
        <strain evidence="2">CAV1698</strain>
    </source>
</reference>
<sequence length="115" mass="12572">MKSSTLISWLLLISGTLTYVIGLEMACPLLSGKGYFLGVLVLAMFVTWIYLREMMFGQLDDRFIAVCRIVAIMTLGLLCVGVINAPLTPVEKGLYPAALFVGLWGLARVVRASDN</sequence>
<feature type="transmembrane region" description="Helical" evidence="1">
    <location>
        <begin position="63"/>
        <end position="87"/>
    </location>
</feature>
<keyword evidence="1" id="KW-1133">Transmembrane helix</keyword>
<feature type="transmembrane region" description="Helical" evidence="1">
    <location>
        <begin position="93"/>
        <end position="110"/>
    </location>
</feature>
<dbReference type="PANTHER" id="PTHR37290:SF2">
    <property type="entry name" value="INNER MEMBRANE PROTEIN YIAB"/>
    <property type="match status" value="1"/>
</dbReference>
<gene>
    <name evidence="2" type="ORF">JD854_RS01085</name>
</gene>
<evidence type="ECO:0000256" key="1">
    <source>
        <dbReference type="SAM" id="Phobius"/>
    </source>
</evidence>
<dbReference type="PANTHER" id="PTHR37290">
    <property type="entry name" value="INNER MEMBRANE PROTEIN YIAA-RELATED"/>
    <property type="match status" value="1"/>
</dbReference>
<evidence type="ECO:0008006" key="4">
    <source>
        <dbReference type="Google" id="ProtNLM"/>
    </source>
</evidence>
<evidence type="ECO:0000313" key="2">
    <source>
        <dbReference type="EMBL" id="HCD1253656.1"/>
    </source>
</evidence>
<name>A0A9C7V0U1_CITAM</name>
<keyword evidence="1" id="KW-0812">Transmembrane</keyword>
<organism evidence="2 3">
    <name type="scientific">Citrobacter amalonaticus</name>
    <dbReference type="NCBI Taxonomy" id="35703"/>
    <lineage>
        <taxon>Bacteria</taxon>
        <taxon>Pseudomonadati</taxon>
        <taxon>Pseudomonadota</taxon>
        <taxon>Gammaproteobacteria</taxon>
        <taxon>Enterobacterales</taxon>
        <taxon>Enterobacteriaceae</taxon>
        <taxon>Citrobacter</taxon>
    </lineage>
</organism>
<dbReference type="Proteomes" id="UP000862426">
    <property type="component" value="Unassembled WGS sequence"/>
</dbReference>
<dbReference type="InterPro" id="IPR038972">
    <property type="entry name" value="YiaA-like"/>
</dbReference>